<feature type="region of interest" description="Disordered" evidence="1">
    <location>
        <begin position="102"/>
        <end position="144"/>
    </location>
</feature>
<accession>K8EEJ0</accession>
<name>K8EEJ0_9CHLO</name>
<keyword evidence="3" id="KW-1185">Reference proteome</keyword>
<dbReference type="RefSeq" id="XP_007512863.1">
    <property type="nucleotide sequence ID" value="XM_007512801.1"/>
</dbReference>
<dbReference type="GeneID" id="19015596"/>
<evidence type="ECO:0000313" key="2">
    <source>
        <dbReference type="EMBL" id="CCO16421.1"/>
    </source>
</evidence>
<feature type="compositionally biased region" description="Acidic residues" evidence="1">
    <location>
        <begin position="394"/>
        <end position="406"/>
    </location>
</feature>
<dbReference type="AlphaFoldDB" id="K8EEJ0"/>
<feature type="compositionally biased region" description="Low complexity" evidence="1">
    <location>
        <begin position="498"/>
        <end position="510"/>
    </location>
</feature>
<feature type="compositionally biased region" description="Basic and acidic residues" evidence="1">
    <location>
        <begin position="534"/>
        <end position="562"/>
    </location>
</feature>
<dbReference type="EMBL" id="FO082274">
    <property type="protein sequence ID" value="CCO16421.1"/>
    <property type="molecule type" value="Genomic_DNA"/>
</dbReference>
<dbReference type="PANTHER" id="PTHR37736:SF2">
    <property type="entry name" value="GENOME ASSEMBLY, CHROMOSOME: A09"/>
    <property type="match status" value="1"/>
</dbReference>
<feature type="compositionally biased region" description="Basic and acidic residues" evidence="1">
    <location>
        <begin position="446"/>
        <end position="476"/>
    </location>
</feature>
<organism evidence="2 3">
    <name type="scientific">Bathycoccus prasinos</name>
    <dbReference type="NCBI Taxonomy" id="41875"/>
    <lineage>
        <taxon>Eukaryota</taxon>
        <taxon>Viridiplantae</taxon>
        <taxon>Chlorophyta</taxon>
        <taxon>Mamiellophyceae</taxon>
        <taxon>Mamiellales</taxon>
        <taxon>Bathycoccaceae</taxon>
        <taxon>Bathycoccus</taxon>
    </lineage>
</organism>
<gene>
    <name evidence="2" type="ORF">Bathy05g00920</name>
</gene>
<evidence type="ECO:0000256" key="1">
    <source>
        <dbReference type="SAM" id="MobiDB-lite"/>
    </source>
</evidence>
<dbReference type="KEGG" id="bpg:Bathy05g00920"/>
<dbReference type="PANTHER" id="PTHR37736">
    <property type="entry name" value="GLYCINE-RICH PROTEIN"/>
    <property type="match status" value="1"/>
</dbReference>
<reference evidence="2 3" key="1">
    <citation type="submission" date="2011-10" db="EMBL/GenBank/DDBJ databases">
        <authorList>
            <person name="Genoscope - CEA"/>
        </authorList>
    </citation>
    <scope>NUCLEOTIDE SEQUENCE [LARGE SCALE GENOMIC DNA]</scope>
    <source>
        <strain evidence="2 3">RCC 1105</strain>
    </source>
</reference>
<feature type="compositionally biased region" description="Gly residues" evidence="1">
    <location>
        <begin position="109"/>
        <end position="120"/>
    </location>
</feature>
<feature type="compositionally biased region" description="Basic residues" evidence="1">
    <location>
        <begin position="522"/>
        <end position="533"/>
    </location>
</feature>
<protein>
    <submittedName>
        <fullName evidence="2">Uncharacterized protein</fullName>
    </submittedName>
</protein>
<sequence>MEKIASVARASGSQLTEAQVRKARIFFFFFFFLNSTDRDDETFYSYLFINNALNKRQQESFVRKRVMYEGALQELEHIGPRLLDAMEREIAVSVANAMEEKRMKDNDDGGGGGVVVGGGGGEEKTGRSPVMASSASPKSPPRLPLKFGRTEEGVMLSPPLPPTPPSASIVAAAARMKRDGKKYDSEDLKRLVSLLYFARLFDVKDASSVEIEHARVIQRDACIAKHISSYTGAPGSRPLTGEDLDAVVIAGRAVVCQRRDVMQHGACIAMNTKAAKLFLRKKERKATSGADLVLVKQQQGDGSSVERMSTSSRDEGNFFERMLNMGSSSGAVVATNAVVSSGGEHHHHHHNQQQSAKVTREEMDAIERARDVMDIIMAMAPTELSESSETSSKEDEDEEEGDEEKEEGMKEEVGLLGVSSRELREAEQSFSKVSIQHNTNHNNANRRREDIEGGRRDKRRNATRDASRKFPKRKSENMSSHATAFEEGAGASEDRSMSSQPQSPSTPLQQIDDKTKTTSSPKRFKRKGGGIRGGRRERERKELAQARLREREEAQARAEIDR</sequence>
<proteinExistence type="predicted"/>
<feature type="region of interest" description="Disordered" evidence="1">
    <location>
        <begin position="380"/>
        <end position="562"/>
    </location>
</feature>
<evidence type="ECO:0000313" key="3">
    <source>
        <dbReference type="Proteomes" id="UP000198341"/>
    </source>
</evidence>
<feature type="compositionally biased region" description="Polar residues" evidence="1">
    <location>
        <begin position="296"/>
        <end position="311"/>
    </location>
</feature>
<feature type="region of interest" description="Disordered" evidence="1">
    <location>
        <begin position="290"/>
        <end position="312"/>
    </location>
</feature>
<dbReference type="Proteomes" id="UP000198341">
    <property type="component" value="Chromosome 5"/>
</dbReference>
<feature type="region of interest" description="Disordered" evidence="1">
    <location>
        <begin position="340"/>
        <end position="361"/>
    </location>
</feature>